<dbReference type="SUPFAM" id="SSF46785">
    <property type="entry name" value="Winged helix' DNA-binding domain"/>
    <property type="match status" value="1"/>
</dbReference>
<reference evidence="6" key="1">
    <citation type="submission" date="2021-11" db="EMBL/GenBank/DDBJ databases">
        <title>Draft genome sequence of Alcaligenes endophyticus type strain CCUG 75668T.</title>
        <authorList>
            <person name="Salva-Serra F."/>
            <person name="Duran R.E."/>
            <person name="Seeger M."/>
            <person name="Moore E.R.B."/>
            <person name="Jaen-Luchoro D."/>
        </authorList>
    </citation>
    <scope>NUCLEOTIDE SEQUENCE</scope>
    <source>
        <strain evidence="6">CCUG 75668</strain>
    </source>
</reference>
<gene>
    <name evidence="6" type="ORF">LMS43_13100</name>
</gene>
<evidence type="ECO:0000313" key="6">
    <source>
        <dbReference type="EMBL" id="MDN4122224.1"/>
    </source>
</evidence>
<evidence type="ECO:0000259" key="5">
    <source>
        <dbReference type="PROSITE" id="PS51078"/>
    </source>
</evidence>
<dbReference type="Pfam" id="PF09339">
    <property type="entry name" value="HTH_IclR"/>
    <property type="match status" value="1"/>
</dbReference>
<dbReference type="Gene3D" id="3.30.450.40">
    <property type="match status" value="1"/>
</dbReference>
<sequence length="252" mass="27659">MSAPSANSSVKTALRVIEIIEVFARAGKPLSLTELARELNAPVSSCLALVRTLSQLGYLYETAPRQGYYPTGRLQAMSQRIARNDPILDKVAPTLEALRHSSSETVVLGKLGSKDFVVYLEVLPSVHPICYVADPGAQRHLHCNSLGKALLSMHSPSERAKLLGKEPFKQFNEHTLTTFEALEQDIQRSNQQGWFQNLGESMPDVGGIAWPVSLLGGQYAISIAGPLYRIQPQLQNLAQQLRVACQSLSQRP</sequence>
<dbReference type="Proteomes" id="UP001168613">
    <property type="component" value="Unassembled WGS sequence"/>
</dbReference>
<dbReference type="InterPro" id="IPR005471">
    <property type="entry name" value="Tscrpt_reg_IclR_N"/>
</dbReference>
<organism evidence="6 7">
    <name type="scientific">Alcaligenes endophyticus</name>
    <dbReference type="NCBI Taxonomy" id="1929088"/>
    <lineage>
        <taxon>Bacteria</taxon>
        <taxon>Pseudomonadati</taxon>
        <taxon>Pseudomonadota</taxon>
        <taxon>Betaproteobacteria</taxon>
        <taxon>Burkholderiales</taxon>
        <taxon>Alcaligenaceae</taxon>
        <taxon>Alcaligenes</taxon>
    </lineage>
</organism>
<proteinExistence type="predicted"/>
<dbReference type="EMBL" id="JAJHNU010000004">
    <property type="protein sequence ID" value="MDN4122224.1"/>
    <property type="molecule type" value="Genomic_DNA"/>
</dbReference>
<dbReference type="InterPro" id="IPR036390">
    <property type="entry name" value="WH_DNA-bd_sf"/>
</dbReference>
<dbReference type="RefSeq" id="WP_266123548.1">
    <property type="nucleotide sequence ID" value="NZ_JAJHNU010000004.1"/>
</dbReference>
<name>A0ABT8ELQ2_9BURK</name>
<dbReference type="PROSITE" id="PS51078">
    <property type="entry name" value="ICLR_ED"/>
    <property type="match status" value="1"/>
</dbReference>
<dbReference type="InterPro" id="IPR036388">
    <property type="entry name" value="WH-like_DNA-bd_sf"/>
</dbReference>
<dbReference type="Pfam" id="PF01614">
    <property type="entry name" value="IclR_C"/>
    <property type="match status" value="1"/>
</dbReference>
<protein>
    <submittedName>
        <fullName evidence="6">IclR family transcriptional regulator</fullName>
    </submittedName>
</protein>
<dbReference type="InterPro" id="IPR029016">
    <property type="entry name" value="GAF-like_dom_sf"/>
</dbReference>
<evidence type="ECO:0000256" key="1">
    <source>
        <dbReference type="ARBA" id="ARBA00023015"/>
    </source>
</evidence>
<evidence type="ECO:0000256" key="3">
    <source>
        <dbReference type="ARBA" id="ARBA00023163"/>
    </source>
</evidence>
<dbReference type="PROSITE" id="PS51077">
    <property type="entry name" value="HTH_ICLR"/>
    <property type="match status" value="1"/>
</dbReference>
<accession>A0ABT8ELQ2</accession>
<evidence type="ECO:0000313" key="7">
    <source>
        <dbReference type="Proteomes" id="UP001168613"/>
    </source>
</evidence>
<feature type="domain" description="HTH iclR-type" evidence="4">
    <location>
        <begin position="10"/>
        <end position="73"/>
    </location>
</feature>
<keyword evidence="3" id="KW-0804">Transcription</keyword>
<dbReference type="SUPFAM" id="SSF55781">
    <property type="entry name" value="GAF domain-like"/>
    <property type="match status" value="1"/>
</dbReference>
<keyword evidence="7" id="KW-1185">Reference proteome</keyword>
<feature type="domain" description="IclR-ED" evidence="5">
    <location>
        <begin position="73"/>
        <end position="252"/>
    </location>
</feature>
<keyword evidence="1" id="KW-0805">Transcription regulation</keyword>
<dbReference type="InterPro" id="IPR014757">
    <property type="entry name" value="Tscrpt_reg_IclR_C"/>
</dbReference>
<dbReference type="InterPro" id="IPR050707">
    <property type="entry name" value="HTH_MetabolicPath_Reg"/>
</dbReference>
<dbReference type="Gene3D" id="1.10.10.10">
    <property type="entry name" value="Winged helix-like DNA-binding domain superfamily/Winged helix DNA-binding domain"/>
    <property type="match status" value="1"/>
</dbReference>
<evidence type="ECO:0000256" key="2">
    <source>
        <dbReference type="ARBA" id="ARBA00023125"/>
    </source>
</evidence>
<keyword evidence="2" id="KW-0238">DNA-binding</keyword>
<dbReference type="PANTHER" id="PTHR30136">
    <property type="entry name" value="HELIX-TURN-HELIX TRANSCRIPTIONAL REGULATOR, ICLR FAMILY"/>
    <property type="match status" value="1"/>
</dbReference>
<comment type="caution">
    <text evidence="6">The sequence shown here is derived from an EMBL/GenBank/DDBJ whole genome shotgun (WGS) entry which is preliminary data.</text>
</comment>
<dbReference type="PANTHER" id="PTHR30136:SF35">
    <property type="entry name" value="HTH-TYPE TRANSCRIPTIONAL REGULATOR RV1719"/>
    <property type="match status" value="1"/>
</dbReference>
<evidence type="ECO:0000259" key="4">
    <source>
        <dbReference type="PROSITE" id="PS51077"/>
    </source>
</evidence>
<dbReference type="SMART" id="SM00346">
    <property type="entry name" value="HTH_ICLR"/>
    <property type="match status" value="1"/>
</dbReference>